<evidence type="ECO:0000256" key="6">
    <source>
        <dbReference type="ARBA" id="ARBA00023277"/>
    </source>
</evidence>
<dbReference type="GO" id="GO:0019262">
    <property type="term" value="P:N-acetylneuraminate catabolic process"/>
    <property type="evidence" value="ECO:0007669"/>
    <property type="project" value="UniProtKB-ARBA"/>
</dbReference>
<dbReference type="EC" id="3.5.1.25" evidence="2 8"/>
<dbReference type="NCBIfam" id="TIGR00221">
    <property type="entry name" value="nagA"/>
    <property type="match status" value="1"/>
</dbReference>
<evidence type="ECO:0000313" key="13">
    <source>
        <dbReference type="EMBL" id="KAK5644292.1"/>
    </source>
</evidence>
<dbReference type="InterPro" id="IPR032466">
    <property type="entry name" value="Metal_Hydrolase"/>
</dbReference>
<dbReference type="EMBL" id="JAVRBK010000005">
    <property type="protein sequence ID" value="KAK5644292.1"/>
    <property type="molecule type" value="Genomic_DNA"/>
</dbReference>
<evidence type="ECO:0000256" key="5">
    <source>
        <dbReference type="ARBA" id="ARBA00022801"/>
    </source>
</evidence>
<feature type="binding site" evidence="10">
    <location>
        <position position="235"/>
    </location>
    <ligand>
        <name>substrate</name>
    </ligand>
</feature>
<feature type="binding site" evidence="11">
    <location>
        <position position="136"/>
    </location>
    <ligand>
        <name>Zn(2+)</name>
        <dbReference type="ChEBI" id="CHEBI:29105"/>
    </ligand>
</feature>
<dbReference type="SUPFAM" id="SSF51556">
    <property type="entry name" value="Metallo-dependent hydrolases"/>
    <property type="match status" value="1"/>
</dbReference>
<dbReference type="GO" id="GO:0106279">
    <property type="term" value="P:negative regulation of UDP-N-acetylglucosamine biosynthetic process"/>
    <property type="evidence" value="ECO:0007669"/>
    <property type="project" value="UniProtKB-ARBA"/>
</dbReference>
<feature type="domain" description="Amidohydrolase-related" evidence="12">
    <location>
        <begin position="56"/>
        <end position="392"/>
    </location>
</feature>
<dbReference type="PIRSF" id="PIRSF038994">
    <property type="entry name" value="NagA"/>
    <property type="match status" value="1"/>
</dbReference>
<evidence type="ECO:0000256" key="3">
    <source>
        <dbReference type="ARBA" id="ARBA00018029"/>
    </source>
</evidence>
<dbReference type="InterPro" id="IPR003764">
    <property type="entry name" value="GlcNAc_6-P_deAcase"/>
</dbReference>
<dbReference type="FunFam" id="3.20.20.140:FF:000023">
    <property type="entry name" value="N-acetylglucosamine-6-phosphate deacetylase"/>
    <property type="match status" value="1"/>
</dbReference>
<dbReference type="GO" id="GO:0046872">
    <property type="term" value="F:metal ion binding"/>
    <property type="evidence" value="ECO:0007669"/>
    <property type="project" value="UniProtKB-KW"/>
</dbReference>
<dbReference type="PANTHER" id="PTHR11113">
    <property type="entry name" value="N-ACETYLGLUCOSAMINE-6-PHOSPHATE DEACETYLASE"/>
    <property type="match status" value="1"/>
</dbReference>
<name>A0AAN7VAZ1_9COLE</name>
<gene>
    <name evidence="13" type="ORF">RI129_008137</name>
</gene>
<comment type="similarity">
    <text evidence="1 8">Belongs to the metallo-dependent hydrolases superfamily. NagA family.</text>
</comment>
<dbReference type="CDD" id="cd00854">
    <property type="entry name" value="NagA"/>
    <property type="match status" value="1"/>
</dbReference>
<evidence type="ECO:0000256" key="11">
    <source>
        <dbReference type="PIRSR" id="PIRSR038994-3"/>
    </source>
</evidence>
<evidence type="ECO:0000256" key="8">
    <source>
        <dbReference type="PIRNR" id="PIRNR038994"/>
    </source>
</evidence>
<keyword evidence="5 8" id="KW-0378">Hydrolase</keyword>
<evidence type="ECO:0000256" key="7">
    <source>
        <dbReference type="ARBA" id="ARBA00047647"/>
    </source>
</evidence>
<evidence type="ECO:0000313" key="14">
    <source>
        <dbReference type="Proteomes" id="UP001329430"/>
    </source>
</evidence>
<feature type="binding site" evidence="11">
    <location>
        <position position="224"/>
    </location>
    <ligand>
        <name>Zn(2+)</name>
        <dbReference type="ChEBI" id="CHEBI:29105"/>
    </ligand>
</feature>
<comment type="cofactor">
    <cofactor evidence="11">
        <name>a divalent metal cation</name>
        <dbReference type="ChEBI" id="CHEBI:60240"/>
    </cofactor>
    <text evidence="11">Binds 1 divalent metal cation per subunit.</text>
</comment>
<dbReference type="PANTHER" id="PTHR11113:SF14">
    <property type="entry name" value="N-ACETYLGLUCOSAMINE-6-PHOSPHATE DEACETYLASE"/>
    <property type="match status" value="1"/>
</dbReference>
<dbReference type="InterPro" id="IPR006680">
    <property type="entry name" value="Amidohydro-rel"/>
</dbReference>
<dbReference type="Proteomes" id="UP001329430">
    <property type="component" value="Chromosome 5"/>
</dbReference>
<keyword evidence="6 8" id="KW-0119">Carbohydrate metabolism</keyword>
<organism evidence="13 14">
    <name type="scientific">Pyrocoelia pectoralis</name>
    <dbReference type="NCBI Taxonomy" id="417401"/>
    <lineage>
        <taxon>Eukaryota</taxon>
        <taxon>Metazoa</taxon>
        <taxon>Ecdysozoa</taxon>
        <taxon>Arthropoda</taxon>
        <taxon>Hexapoda</taxon>
        <taxon>Insecta</taxon>
        <taxon>Pterygota</taxon>
        <taxon>Neoptera</taxon>
        <taxon>Endopterygota</taxon>
        <taxon>Coleoptera</taxon>
        <taxon>Polyphaga</taxon>
        <taxon>Elateriformia</taxon>
        <taxon>Elateroidea</taxon>
        <taxon>Lampyridae</taxon>
        <taxon>Lampyrinae</taxon>
        <taxon>Pyrocoelia</taxon>
    </lineage>
</organism>
<evidence type="ECO:0000256" key="2">
    <source>
        <dbReference type="ARBA" id="ARBA00011899"/>
    </source>
</evidence>
<comment type="caution">
    <text evidence="13">The sequence shown here is derived from an EMBL/GenBank/DDBJ whole genome shotgun (WGS) entry which is preliminary data.</text>
</comment>
<feature type="binding site" evidence="10">
    <location>
        <begin position="320"/>
        <end position="322"/>
    </location>
    <ligand>
        <name>substrate</name>
    </ligand>
</feature>
<dbReference type="Pfam" id="PF01979">
    <property type="entry name" value="Amidohydro_1"/>
    <property type="match status" value="1"/>
</dbReference>
<keyword evidence="4 11" id="KW-0479">Metal-binding</keyword>
<dbReference type="Gene3D" id="2.30.40.10">
    <property type="entry name" value="Urease, subunit C, domain 1"/>
    <property type="match status" value="1"/>
</dbReference>
<feature type="binding site" evidence="11">
    <location>
        <position position="203"/>
    </location>
    <ligand>
        <name>Zn(2+)</name>
        <dbReference type="ChEBI" id="CHEBI:29105"/>
    </ligand>
</feature>
<feature type="binding site" evidence="10">
    <location>
        <position position="147"/>
    </location>
    <ligand>
        <name>substrate</name>
    </ligand>
</feature>
<dbReference type="Gene3D" id="3.20.20.140">
    <property type="entry name" value="Metal-dependent hydrolases"/>
    <property type="match status" value="1"/>
</dbReference>
<feature type="binding site" evidence="10">
    <location>
        <begin position="227"/>
        <end position="228"/>
    </location>
    <ligand>
        <name>substrate</name>
    </ligand>
</feature>
<evidence type="ECO:0000256" key="4">
    <source>
        <dbReference type="ARBA" id="ARBA00022723"/>
    </source>
</evidence>
<dbReference type="InterPro" id="IPR011059">
    <property type="entry name" value="Metal-dep_hydrolase_composite"/>
</dbReference>
<reference evidence="13 14" key="1">
    <citation type="journal article" date="2024" name="Insects">
        <title>An Improved Chromosome-Level Genome Assembly of the Firefly Pyrocoelia pectoralis.</title>
        <authorList>
            <person name="Fu X."/>
            <person name="Meyer-Rochow V.B."/>
            <person name="Ballantyne L."/>
            <person name="Zhu X."/>
        </authorList>
    </citation>
    <scope>NUCLEOTIDE SEQUENCE [LARGE SCALE GENOMIC DNA]</scope>
    <source>
        <strain evidence="13">XCY_ONT2</strain>
    </source>
</reference>
<keyword evidence="14" id="KW-1185">Reference proteome</keyword>
<proteinExistence type="inferred from homology"/>
<sequence>MSSFELIQFINCKILRNHKLIQEHLWVRNGKIINPERVFFDEKIKADIVVDCNGCIVAPGFIDIQINGGFGIDFSNCESIESGLNHVAKNLLNSGVTSFCPTIVTSPNDVYKNVLPRIKKNKGGSHGATILGIHLEGPFININKKGAHPSECIKNLDAGFQSLIETYSTLENVSIITLAPELKQMDEVIRKLISLEITVSVGHSMGNLKDGEDAIISGASLITHLFNAMLPFHHRDPGLVGLLASNNIPLERTVYFGIISDGIHTHPAALRIAYRTHPDGLVLVTDGVSAMGLEEGKHNIGQLSVEIKNGMALVAGTTTLCGSIATMETCVNIFLKATGCSIEYALEAASLHPAEALGISHIKGTLNFGGDADFVFLDSDLNVLATWIAGECVYKKENVLIKQGGGII</sequence>
<evidence type="ECO:0000259" key="12">
    <source>
        <dbReference type="Pfam" id="PF01979"/>
    </source>
</evidence>
<dbReference type="GO" id="GO:0006046">
    <property type="term" value="P:N-acetylglucosamine catabolic process"/>
    <property type="evidence" value="ECO:0007669"/>
    <property type="project" value="TreeGrafter"/>
</dbReference>
<evidence type="ECO:0000256" key="9">
    <source>
        <dbReference type="PIRSR" id="PIRSR038994-1"/>
    </source>
</evidence>
<feature type="binding site" evidence="10">
    <location>
        <position position="264"/>
    </location>
    <ligand>
        <name>substrate</name>
    </ligand>
</feature>
<protein>
    <recommendedName>
        <fullName evidence="3 8">N-acetylglucosamine-6-phosphate deacetylase</fullName>
        <ecNumber evidence="2 8">3.5.1.25</ecNumber>
    </recommendedName>
</protein>
<feature type="active site" description="Proton donor/acceptor" evidence="9">
    <location>
        <position position="286"/>
    </location>
</feature>
<dbReference type="GO" id="GO:0008448">
    <property type="term" value="F:N-acetylglucosamine-6-phosphate deacetylase activity"/>
    <property type="evidence" value="ECO:0007669"/>
    <property type="project" value="UniProtKB-UniRule"/>
</dbReference>
<dbReference type="AlphaFoldDB" id="A0AAN7VAZ1"/>
<evidence type="ECO:0000256" key="10">
    <source>
        <dbReference type="PIRSR" id="PIRSR038994-2"/>
    </source>
</evidence>
<comment type="catalytic activity">
    <reaction evidence="7 8">
        <text>N-acetyl-D-glucosamine 6-phosphate + H2O = D-glucosamine 6-phosphate + acetate</text>
        <dbReference type="Rhea" id="RHEA:22936"/>
        <dbReference type="ChEBI" id="CHEBI:15377"/>
        <dbReference type="ChEBI" id="CHEBI:30089"/>
        <dbReference type="ChEBI" id="CHEBI:57513"/>
        <dbReference type="ChEBI" id="CHEBI:58725"/>
        <dbReference type="EC" id="3.5.1.25"/>
    </reaction>
</comment>
<evidence type="ECO:0000256" key="1">
    <source>
        <dbReference type="ARBA" id="ARBA00010716"/>
    </source>
</evidence>
<dbReference type="SUPFAM" id="SSF51338">
    <property type="entry name" value="Composite domain of metallo-dependent hydrolases"/>
    <property type="match status" value="1"/>
</dbReference>
<accession>A0AAN7VAZ1</accession>